<dbReference type="GO" id="GO:0006313">
    <property type="term" value="P:DNA transposition"/>
    <property type="evidence" value="ECO:0007669"/>
    <property type="project" value="InterPro"/>
</dbReference>
<dbReference type="NCBIfam" id="NF033579">
    <property type="entry name" value="transpos_IS5_2"/>
    <property type="match status" value="1"/>
</dbReference>
<accession>A0A1I4P1F6</accession>
<dbReference type="RefSeq" id="WP_143072238.1">
    <property type="nucleotide sequence ID" value="NZ_FOUJ01000001.1"/>
</dbReference>
<name>A0A1I4P1F6_9EURY</name>
<evidence type="ECO:0000259" key="1">
    <source>
        <dbReference type="Pfam" id="PF01609"/>
    </source>
</evidence>
<dbReference type="AlphaFoldDB" id="A0A1I4P1F6"/>
<dbReference type="InterPro" id="IPR002559">
    <property type="entry name" value="Transposase_11"/>
</dbReference>
<reference evidence="3" key="1">
    <citation type="submission" date="2016-10" db="EMBL/GenBank/DDBJ databases">
        <authorList>
            <person name="Varghese N."/>
            <person name="Submissions S."/>
        </authorList>
    </citation>
    <scope>NUCLEOTIDE SEQUENCE [LARGE SCALE GENOMIC DNA]</scope>
    <source>
        <strain evidence="3">Mob M</strain>
    </source>
</reference>
<dbReference type="GO" id="GO:0003677">
    <property type="term" value="F:DNA binding"/>
    <property type="evidence" value="ECO:0007669"/>
    <property type="project" value="InterPro"/>
</dbReference>
<dbReference type="PANTHER" id="PTHR34631:SF3">
    <property type="entry name" value="ISSOD12 TRANSPOSASE TNPA_ISSOD12"/>
    <property type="match status" value="1"/>
</dbReference>
<dbReference type="InterPro" id="IPR053520">
    <property type="entry name" value="Transposase_Tn903"/>
</dbReference>
<gene>
    <name evidence="2" type="ORF">SAMN04488696_0387</name>
</gene>
<dbReference type="GO" id="GO:0004803">
    <property type="term" value="F:transposase activity"/>
    <property type="evidence" value="ECO:0007669"/>
    <property type="project" value="InterPro"/>
</dbReference>
<keyword evidence="3" id="KW-1185">Reference proteome</keyword>
<dbReference type="EMBL" id="FOUJ01000001">
    <property type="protein sequence ID" value="SFM21357.1"/>
    <property type="molecule type" value="Genomic_DNA"/>
</dbReference>
<dbReference type="InterPro" id="IPR053172">
    <property type="entry name" value="Tn903_transposase"/>
</dbReference>
<feature type="domain" description="Transposase IS4-like" evidence="1">
    <location>
        <begin position="110"/>
        <end position="280"/>
    </location>
</feature>
<dbReference type="PANTHER" id="PTHR34631">
    <property type="match status" value="1"/>
</dbReference>
<dbReference type="Proteomes" id="UP000198535">
    <property type="component" value="Unassembled WGS sequence"/>
</dbReference>
<protein>
    <submittedName>
        <fullName evidence="2">Transposase DDE domain-containing protein</fullName>
    </submittedName>
</protein>
<dbReference type="Pfam" id="PF01609">
    <property type="entry name" value="DDE_Tnp_1"/>
    <property type="match status" value="1"/>
</dbReference>
<evidence type="ECO:0000313" key="3">
    <source>
        <dbReference type="Proteomes" id="UP000198535"/>
    </source>
</evidence>
<proteinExistence type="predicted"/>
<organism evidence="2 3">
    <name type="scientific">Methanolobus profundi</name>
    <dbReference type="NCBI Taxonomy" id="487685"/>
    <lineage>
        <taxon>Archaea</taxon>
        <taxon>Methanobacteriati</taxon>
        <taxon>Methanobacteriota</taxon>
        <taxon>Stenosarchaea group</taxon>
        <taxon>Methanomicrobia</taxon>
        <taxon>Methanosarcinales</taxon>
        <taxon>Methanosarcinaceae</taxon>
        <taxon>Methanolobus</taxon>
    </lineage>
</organism>
<dbReference type="STRING" id="487685.SAMN04488696_0387"/>
<sequence length="325" mass="38387">MVNKYLKFVDTALAVSGNSHLQIYSCKYSKRKYTQHQLLTLILLKDYLIEDYRDIVELIEVMDEVKTRIGLKQVPHFTTLQKFISRLKSVYFSGLLQQTLKLFYSYGEQIEITAIDSSGFTSGHCSHYYSWRTGKKRRSFLKTSISVDTAKLIVTGFKISGKPVHDAKHAMTLLKQCHKTRKSKYYVMDKGYDSENIHSLTKEQLDAIAMIPLRQRKRKRVKGKYRRKMEWEFDRDLYHNRNLVETMFSVLKRKYGEEIKAKKYWNQVKEVKFKLLVHNLDRCAKVMFIVQMRISTEPLFSQLKKVSGYAKRSMEIFSLFFTAII</sequence>
<evidence type="ECO:0000313" key="2">
    <source>
        <dbReference type="EMBL" id="SFM21357.1"/>
    </source>
</evidence>
<dbReference type="OrthoDB" id="141875at2157"/>